<dbReference type="PANTHER" id="PTHR33336">
    <property type="entry name" value="QUINOL MONOOXYGENASE YGIN-RELATED"/>
    <property type="match status" value="1"/>
</dbReference>
<dbReference type="Pfam" id="PF03992">
    <property type="entry name" value="ABM"/>
    <property type="match status" value="1"/>
</dbReference>
<reference evidence="2" key="1">
    <citation type="submission" date="2018-05" db="EMBL/GenBank/DDBJ databases">
        <authorList>
            <person name="Lanie J.A."/>
            <person name="Ng W.-L."/>
            <person name="Kazmierczak K.M."/>
            <person name="Andrzejewski T.M."/>
            <person name="Davidsen T.M."/>
            <person name="Wayne K.J."/>
            <person name="Tettelin H."/>
            <person name="Glass J.I."/>
            <person name="Rusch D."/>
            <person name="Podicherti R."/>
            <person name="Tsui H.-C.T."/>
            <person name="Winkler M.E."/>
        </authorList>
    </citation>
    <scope>NUCLEOTIDE SEQUENCE</scope>
</reference>
<sequence length="112" mass="12248">MFTAHTDRETSMIVVNAIIDSTAENIAGMKAAIAAMETASRAEDGCDDYTFSVELNNPDVLRITEKWHSMDDLTAHFATPHMASFQAAMAAHPPKNVSATFYEATEIERPAL</sequence>
<feature type="domain" description="ABM" evidence="1">
    <location>
        <begin position="13"/>
        <end position="107"/>
    </location>
</feature>
<dbReference type="GO" id="GO:0003824">
    <property type="term" value="F:catalytic activity"/>
    <property type="evidence" value="ECO:0007669"/>
    <property type="project" value="TreeGrafter"/>
</dbReference>
<evidence type="ECO:0000313" key="2">
    <source>
        <dbReference type="EMBL" id="SVE12802.1"/>
    </source>
</evidence>
<accession>A0A383AYL9</accession>
<dbReference type="SUPFAM" id="SSF54909">
    <property type="entry name" value="Dimeric alpha+beta barrel"/>
    <property type="match status" value="1"/>
</dbReference>
<dbReference type="AlphaFoldDB" id="A0A383AYL9"/>
<proteinExistence type="predicted"/>
<dbReference type="InterPro" id="IPR011008">
    <property type="entry name" value="Dimeric_a/b-barrel"/>
</dbReference>
<gene>
    <name evidence="2" type="ORF">METZ01_LOCUS465656</name>
</gene>
<dbReference type="PROSITE" id="PS51725">
    <property type="entry name" value="ABM"/>
    <property type="match status" value="1"/>
</dbReference>
<dbReference type="EMBL" id="UINC01195986">
    <property type="protein sequence ID" value="SVE12802.1"/>
    <property type="molecule type" value="Genomic_DNA"/>
</dbReference>
<dbReference type="InterPro" id="IPR007138">
    <property type="entry name" value="ABM_dom"/>
</dbReference>
<dbReference type="InterPro" id="IPR050744">
    <property type="entry name" value="AI-2_Isomerase_LsrG"/>
</dbReference>
<organism evidence="2">
    <name type="scientific">marine metagenome</name>
    <dbReference type="NCBI Taxonomy" id="408172"/>
    <lineage>
        <taxon>unclassified sequences</taxon>
        <taxon>metagenomes</taxon>
        <taxon>ecological metagenomes</taxon>
    </lineage>
</organism>
<evidence type="ECO:0000259" key="1">
    <source>
        <dbReference type="PROSITE" id="PS51725"/>
    </source>
</evidence>
<protein>
    <recommendedName>
        <fullName evidence="1">ABM domain-containing protein</fullName>
    </recommendedName>
</protein>
<dbReference type="PANTHER" id="PTHR33336:SF3">
    <property type="entry name" value="ABM DOMAIN-CONTAINING PROTEIN"/>
    <property type="match status" value="1"/>
</dbReference>
<name>A0A383AYL9_9ZZZZ</name>
<dbReference type="Gene3D" id="3.30.70.100">
    <property type="match status" value="1"/>
</dbReference>